<dbReference type="VEuPathDB" id="TriTrypDB:LDHU3_29.1170"/>
<protein>
    <submittedName>
        <fullName evidence="5">Cysteine protease C</fullName>
    </submittedName>
</protein>
<dbReference type="GO" id="GO:0008234">
    <property type="term" value="F:cysteine-type peptidase activity"/>
    <property type="evidence" value="ECO:0007669"/>
    <property type="project" value="InterPro"/>
</dbReference>
<dbReference type="MEROPS" id="C01.098"/>
<dbReference type="InterPro" id="IPR038765">
    <property type="entry name" value="Papain-like_cys_pep_sf"/>
</dbReference>
<feature type="signal peptide" evidence="3">
    <location>
        <begin position="1"/>
        <end position="30"/>
    </location>
</feature>
<dbReference type="Gene3D" id="3.90.70.10">
    <property type="entry name" value="Cysteine proteinases"/>
    <property type="match status" value="1"/>
</dbReference>
<dbReference type="PROSITE" id="PS00639">
    <property type="entry name" value="THIOL_PROTEASE_HIS"/>
    <property type="match status" value="1"/>
</dbReference>
<dbReference type="CDD" id="cd02620">
    <property type="entry name" value="Peptidase_C1A_CathepsinB"/>
    <property type="match status" value="1"/>
</dbReference>
<evidence type="ECO:0000313" key="5">
    <source>
        <dbReference type="EMBL" id="AFV46426.1"/>
    </source>
</evidence>
<sequence length="345" mass="37492">MGRGSMALRAKSALCLVAVFAVLLATTVSGLYAKPSDFPLLGKSFVAEINSKARGQWTASADNGYLVSGKSLEEVRKLMGVTDMSTEAVPPRNFSVVEMQQDLPEFFDAAEHWPMCVTISEIRDQSNCGSCWAIAAVEAISDRYCTLGGVPDRRISTSNLLSCCFICGFGCYGGIPTMAWLWWVWVGITTEVCQPYPFGPCSHHGNSDKYPPCPNTIYDTPKCNTTCEKSEMDLVKYKGGTSYSVKGEKELMIELMTNGPLEVTMQVYSDFVGYKSGVYKHVSGDLLGGHAVKLVGWGTQGGVPYWKIANSWNTDWGDKGYFLIQRGSNECGIESGGVAGTPAQE</sequence>
<comment type="function">
    <text evidence="2">Thiol protease which is required for parasite excystation and invasion of the proximal small intestine of the human host.</text>
</comment>
<dbReference type="PRINTS" id="PR00705">
    <property type="entry name" value="PAPAIN"/>
</dbReference>
<dbReference type="SMART" id="SM00645">
    <property type="entry name" value="Pept_C1"/>
    <property type="match status" value="1"/>
</dbReference>
<accession>K4NQ58</accession>
<dbReference type="InterPro" id="IPR013128">
    <property type="entry name" value="Peptidase_C1A"/>
</dbReference>
<keyword evidence="3" id="KW-0732">Signal</keyword>
<dbReference type="PANTHER" id="PTHR12411">
    <property type="entry name" value="CYSTEINE PROTEASE FAMILY C1-RELATED"/>
    <property type="match status" value="1"/>
</dbReference>
<dbReference type="Pfam" id="PF00112">
    <property type="entry name" value="Peptidase_C1"/>
    <property type="match status" value="1"/>
</dbReference>
<evidence type="ECO:0000256" key="1">
    <source>
        <dbReference type="ARBA" id="ARBA00008455"/>
    </source>
</evidence>
<name>K4NQ58_LEIDO</name>
<dbReference type="PROSITE" id="PS00139">
    <property type="entry name" value="THIOL_PROTEASE_CYS"/>
    <property type="match status" value="1"/>
</dbReference>
<evidence type="ECO:0000259" key="4">
    <source>
        <dbReference type="SMART" id="SM00645"/>
    </source>
</evidence>
<evidence type="ECO:0000256" key="3">
    <source>
        <dbReference type="SAM" id="SignalP"/>
    </source>
</evidence>
<feature type="domain" description="Peptidase C1A papain C-terminal" evidence="4">
    <location>
        <begin position="103"/>
        <end position="341"/>
    </location>
</feature>
<reference evidence="5" key="1">
    <citation type="journal article" date="2014" name="PLoS Negl. Trop. Dis.">
        <title>Combining Cationic Liposomal Delivery with MPL-TDM for Cysteine Protease Cocktail Vaccination against Leishmania donovani : Evidence for Antigen Synergy and Protection.</title>
        <authorList>
            <person name="Das A."/>
            <person name="Ali N."/>
        </authorList>
    </citation>
    <scope>NUCLEOTIDE SEQUENCE</scope>
    <source>
        <strain evidence="5">MHOM/IN/1983/AG83</strain>
    </source>
</reference>
<dbReference type="VEuPathDB" id="TriTrypDB:LdCL_290013400"/>
<dbReference type="SUPFAM" id="SSF54001">
    <property type="entry name" value="Cysteine proteinases"/>
    <property type="match status" value="1"/>
</dbReference>
<comment type="similarity">
    <text evidence="1">Belongs to the peptidase C1 family.</text>
</comment>
<dbReference type="InterPro" id="IPR025660">
    <property type="entry name" value="Pept_his_AS"/>
</dbReference>
<dbReference type="VEuPathDB" id="TriTrypDB:LdBPK_290860.1"/>
<proteinExistence type="inferred from homology"/>
<dbReference type="InterPro" id="IPR000668">
    <property type="entry name" value="Peptidase_C1A_C"/>
</dbReference>
<dbReference type="InterPro" id="IPR000169">
    <property type="entry name" value="Pept_cys_AS"/>
</dbReference>
<evidence type="ECO:0000256" key="2">
    <source>
        <dbReference type="ARBA" id="ARBA00060028"/>
    </source>
</evidence>
<keyword evidence="5" id="KW-0645">Protease</keyword>
<keyword evidence="5" id="KW-0378">Hydrolase</keyword>
<dbReference type="EMBL" id="JX968801">
    <property type="protein sequence ID" value="AFV46426.1"/>
    <property type="molecule type" value="Genomic_DNA"/>
</dbReference>
<dbReference type="GO" id="GO:0006508">
    <property type="term" value="P:proteolysis"/>
    <property type="evidence" value="ECO:0007669"/>
    <property type="project" value="UniProtKB-KW"/>
</dbReference>
<feature type="chain" id="PRO_5018635524" evidence="3">
    <location>
        <begin position="31"/>
        <end position="345"/>
    </location>
</feature>
<organism evidence="5">
    <name type="scientific">Leishmania donovani</name>
    <dbReference type="NCBI Taxonomy" id="5661"/>
    <lineage>
        <taxon>Eukaryota</taxon>
        <taxon>Discoba</taxon>
        <taxon>Euglenozoa</taxon>
        <taxon>Kinetoplastea</taxon>
        <taxon>Metakinetoplastina</taxon>
        <taxon>Trypanosomatida</taxon>
        <taxon>Trypanosomatidae</taxon>
        <taxon>Leishmaniinae</taxon>
        <taxon>Leishmania</taxon>
    </lineage>
</organism>
<dbReference type="FunFam" id="3.90.70.10:FF:000096">
    <property type="entry name" value="Cathepsin B-like cysteine protease"/>
    <property type="match status" value="1"/>
</dbReference>
<dbReference type="AlphaFoldDB" id="K4NQ58"/>